<proteinExistence type="predicted"/>
<comment type="caution">
    <text evidence="2">The sequence shown here is derived from an EMBL/GenBank/DDBJ whole genome shotgun (WGS) entry which is preliminary data.</text>
</comment>
<feature type="compositionally biased region" description="Low complexity" evidence="1">
    <location>
        <begin position="38"/>
        <end position="66"/>
    </location>
</feature>
<evidence type="ECO:0000313" key="2">
    <source>
        <dbReference type="EMBL" id="KAK3305975.1"/>
    </source>
</evidence>
<reference evidence="2" key="1">
    <citation type="journal article" date="2023" name="Mol. Phylogenet. Evol.">
        <title>Genome-scale phylogeny and comparative genomics of the fungal order Sordariales.</title>
        <authorList>
            <person name="Hensen N."/>
            <person name="Bonometti L."/>
            <person name="Westerberg I."/>
            <person name="Brannstrom I.O."/>
            <person name="Guillou S."/>
            <person name="Cros-Aarteil S."/>
            <person name="Calhoun S."/>
            <person name="Haridas S."/>
            <person name="Kuo A."/>
            <person name="Mondo S."/>
            <person name="Pangilinan J."/>
            <person name="Riley R."/>
            <person name="LaButti K."/>
            <person name="Andreopoulos B."/>
            <person name="Lipzen A."/>
            <person name="Chen C."/>
            <person name="Yan M."/>
            <person name="Daum C."/>
            <person name="Ng V."/>
            <person name="Clum A."/>
            <person name="Steindorff A."/>
            <person name="Ohm R.A."/>
            <person name="Martin F."/>
            <person name="Silar P."/>
            <person name="Natvig D.O."/>
            <person name="Lalanne C."/>
            <person name="Gautier V."/>
            <person name="Ament-Velasquez S.L."/>
            <person name="Kruys A."/>
            <person name="Hutchinson M.I."/>
            <person name="Powell A.J."/>
            <person name="Barry K."/>
            <person name="Miller A.N."/>
            <person name="Grigoriev I.V."/>
            <person name="Debuchy R."/>
            <person name="Gladieux P."/>
            <person name="Hiltunen Thoren M."/>
            <person name="Johannesson H."/>
        </authorList>
    </citation>
    <scope>NUCLEOTIDE SEQUENCE</scope>
    <source>
        <strain evidence="2">CBS 333.67</strain>
    </source>
</reference>
<sequence length="282" mass="29308">MNRSRYVPHAVYSINPYASNPYGIGPTQSPMQGGGGMMPPSQAMGMAASQSPYGSPQSQQHHGQSPVQTSLSPNAMWAANFANGPIIEDLCAPPPPPLTMPPAAPPHMRMAAHMHPGAMPQVQNVYGVRQPGGLPLHHHHHPAYAVQGPYPGQPMQGIPTAARVVGTYPPYTSSMPQQPQQVQPGMHLGYHPAGQNATGMLGRPRLETGFPSAPVAAGGPGQQHEGRMGGQMGSPDSGGSMDLGVGTNPVVVSDLEGVAPLTPVEEAIRGFLSPDLGDLGHP</sequence>
<evidence type="ECO:0000256" key="1">
    <source>
        <dbReference type="SAM" id="MobiDB-lite"/>
    </source>
</evidence>
<keyword evidence="3" id="KW-1185">Reference proteome</keyword>
<name>A0AAJ0M1X1_9PEZI</name>
<evidence type="ECO:0000313" key="3">
    <source>
        <dbReference type="Proteomes" id="UP001273166"/>
    </source>
</evidence>
<gene>
    <name evidence="2" type="ORF">B0T15DRAFT_533957</name>
</gene>
<dbReference type="EMBL" id="JAUDZG010000004">
    <property type="protein sequence ID" value="KAK3305975.1"/>
    <property type="molecule type" value="Genomic_DNA"/>
</dbReference>
<dbReference type="RefSeq" id="XP_062721755.1">
    <property type="nucleotide sequence ID" value="XM_062869400.1"/>
</dbReference>
<protein>
    <submittedName>
        <fullName evidence="2">Uncharacterized protein</fullName>
    </submittedName>
</protein>
<feature type="region of interest" description="Disordered" evidence="1">
    <location>
        <begin position="214"/>
        <end position="240"/>
    </location>
</feature>
<accession>A0AAJ0M1X1</accession>
<dbReference type="AlphaFoldDB" id="A0AAJ0M1X1"/>
<reference evidence="2" key="2">
    <citation type="submission" date="2023-06" db="EMBL/GenBank/DDBJ databases">
        <authorList>
            <consortium name="Lawrence Berkeley National Laboratory"/>
            <person name="Mondo S.J."/>
            <person name="Hensen N."/>
            <person name="Bonometti L."/>
            <person name="Westerberg I."/>
            <person name="Brannstrom I.O."/>
            <person name="Guillou S."/>
            <person name="Cros-Aarteil S."/>
            <person name="Calhoun S."/>
            <person name="Haridas S."/>
            <person name="Kuo A."/>
            <person name="Pangilinan J."/>
            <person name="Riley R."/>
            <person name="Labutti K."/>
            <person name="Andreopoulos B."/>
            <person name="Lipzen A."/>
            <person name="Chen C."/>
            <person name="Yanf M."/>
            <person name="Daum C."/>
            <person name="Ng V."/>
            <person name="Clum A."/>
            <person name="Steindorff A."/>
            <person name="Ohm R."/>
            <person name="Martin F."/>
            <person name="Silar P."/>
            <person name="Natvig D."/>
            <person name="Lalanne C."/>
            <person name="Gautier V."/>
            <person name="Ament-Velasquez S.L."/>
            <person name="Kruys A."/>
            <person name="Hutchinson M.I."/>
            <person name="Powell A.J."/>
            <person name="Barry K."/>
            <person name="Miller A.N."/>
            <person name="Grigoriev I.V."/>
            <person name="Debuchy R."/>
            <person name="Gladieux P."/>
            <person name="Thoren M.H."/>
            <person name="Johannesson H."/>
        </authorList>
    </citation>
    <scope>NUCLEOTIDE SEQUENCE</scope>
    <source>
        <strain evidence="2">CBS 333.67</strain>
    </source>
</reference>
<dbReference type="Proteomes" id="UP001273166">
    <property type="component" value="Unassembled WGS sequence"/>
</dbReference>
<organism evidence="2 3">
    <name type="scientific">Chaetomium strumarium</name>
    <dbReference type="NCBI Taxonomy" id="1170767"/>
    <lineage>
        <taxon>Eukaryota</taxon>
        <taxon>Fungi</taxon>
        <taxon>Dikarya</taxon>
        <taxon>Ascomycota</taxon>
        <taxon>Pezizomycotina</taxon>
        <taxon>Sordariomycetes</taxon>
        <taxon>Sordariomycetidae</taxon>
        <taxon>Sordariales</taxon>
        <taxon>Chaetomiaceae</taxon>
        <taxon>Chaetomium</taxon>
    </lineage>
</organism>
<dbReference type="GeneID" id="87888229"/>
<feature type="region of interest" description="Disordered" evidence="1">
    <location>
        <begin position="26"/>
        <end position="70"/>
    </location>
</feature>